<accession>Q8VKG9</accession>
<evidence type="ECO:0000256" key="1">
    <source>
        <dbReference type="SAM" id="MobiDB-lite"/>
    </source>
</evidence>
<name>Q8VKG9_MYCTO</name>
<organism evidence="2 3">
    <name type="scientific">Mycobacterium tuberculosis (strain CDC 1551 / Oshkosh)</name>
    <dbReference type="NCBI Taxonomy" id="83331"/>
    <lineage>
        <taxon>Bacteria</taxon>
        <taxon>Bacillati</taxon>
        <taxon>Actinomycetota</taxon>
        <taxon>Actinomycetes</taxon>
        <taxon>Mycobacteriales</taxon>
        <taxon>Mycobacteriaceae</taxon>
        <taxon>Mycobacterium</taxon>
        <taxon>Mycobacterium tuberculosis complex</taxon>
    </lineage>
</organism>
<dbReference type="EMBL" id="AE000516">
    <property type="protein sequence ID" value="AAK44903.1"/>
    <property type="molecule type" value="Genomic_DNA"/>
</dbReference>
<evidence type="ECO:0008006" key="4">
    <source>
        <dbReference type="Google" id="ProtNLM"/>
    </source>
</evidence>
<keyword evidence="3" id="KW-1185">Reference proteome</keyword>
<reference evidence="2 3" key="1">
    <citation type="journal article" date="2002" name="J. Bacteriol.">
        <title>Whole-genome comparison of Mycobacterium tuberculosis clinical and laboratory strains.</title>
        <authorList>
            <person name="Fleischmann R.D."/>
            <person name="Alland D."/>
            <person name="Eisen J.A."/>
            <person name="Carpenter L."/>
            <person name="White O."/>
            <person name="Peterson J."/>
            <person name="DeBoy R."/>
            <person name="Dodson R."/>
            <person name="Gwinn M."/>
            <person name="Haft D."/>
            <person name="Hickey E."/>
            <person name="Kolonay J.F."/>
            <person name="Nelson W.C."/>
            <person name="Umayam L.A."/>
            <person name="Ermolaeva M."/>
            <person name="Salzberg S.L."/>
            <person name="Delcher A."/>
            <person name="Utterback T."/>
            <person name="Weidman J."/>
            <person name="Khouri H."/>
            <person name="Gill J."/>
            <person name="Mikula A."/>
            <person name="Bishai W."/>
            <person name="Jacobs Jr W.R.Jr."/>
            <person name="Venter J.C."/>
            <person name="Fraser C.M."/>
        </authorList>
    </citation>
    <scope>NUCLEOTIDE SEQUENCE [LARGE SCALE GENOMIC DNA]</scope>
    <source>
        <strain evidence="3">CDC 1551 / Oshkosh</strain>
    </source>
</reference>
<dbReference type="SUPFAM" id="SSF109998">
    <property type="entry name" value="Triger factor/SurA peptide-binding domain-like"/>
    <property type="match status" value="1"/>
</dbReference>
<gene>
    <name evidence="2" type="ordered locus">MT0677</name>
</gene>
<evidence type="ECO:0000313" key="3">
    <source>
        <dbReference type="Proteomes" id="UP000001020"/>
    </source>
</evidence>
<feature type="region of interest" description="Disordered" evidence="1">
    <location>
        <begin position="1"/>
        <end position="37"/>
    </location>
</feature>
<dbReference type="AlphaFoldDB" id="Q8VKG9"/>
<dbReference type="HOGENOM" id="CLU_107560_0_0_11"/>
<dbReference type="Proteomes" id="UP000001020">
    <property type="component" value="Chromosome"/>
</dbReference>
<dbReference type="Pfam" id="PF23716">
    <property type="entry name" value="DUF7158"/>
    <property type="match status" value="1"/>
</dbReference>
<sequence length="248" mass="25960">MVGPGSGRLRGSVGLFAGGEGERDMSGRSRLPGSSSRRDAARIVAERVVATVAGVAVAVDEVDAAEARLRDGPRAAALPASGTSEGRQLRRWLTQLIVTERVVAAEAAARGLTAAGAPAEADLLPDATARLEIGSVAAAVLADPLARALFAAVTARVAVTDDAVADYHARNPLRFAAPCPGQHGWRAPAAAAPPLDQVRRAITEHLLGAARRRAFRVWLDARRNALVVLAPGYEHPGDPRQPDNTRRH</sequence>
<proteinExistence type="predicted"/>
<protein>
    <recommendedName>
        <fullName evidence="4">Malonyl CoA-ACP transacylase</fullName>
    </recommendedName>
</protein>
<dbReference type="KEGG" id="mtc:MT0677"/>
<dbReference type="InterPro" id="IPR055582">
    <property type="entry name" value="DUF7158"/>
</dbReference>
<dbReference type="InterPro" id="IPR027304">
    <property type="entry name" value="Trigger_fact/SurA_dom_sf"/>
</dbReference>
<evidence type="ECO:0000313" key="2">
    <source>
        <dbReference type="EMBL" id="AAK44903.1"/>
    </source>
</evidence>